<evidence type="ECO:0000313" key="2">
    <source>
        <dbReference type="Proteomes" id="UP000053271"/>
    </source>
</evidence>
<sequence>MLSYLAATLPDGIPAPARLLALQCALRMDDTLHVRLPRGLLRSLRLDAPELWRDLERVHWLRTSPMSTRSVTIGELFDSGLLSQAPARPDRRRAADWALRADLPAKVGKAGGQQRLASVYLAAHTDTWGRGLAEPDRMARACGLQPAEIHCLMHQLTATGALGSWRCCPYTGDLHWAL</sequence>
<dbReference type="AlphaFoldDB" id="A0A101QTT7"/>
<accession>A0A101QTT7</accession>
<name>A0A101QTT7_9ACTN</name>
<keyword evidence="2" id="KW-1185">Reference proteome</keyword>
<dbReference type="EMBL" id="LMWS01000031">
    <property type="protein sequence ID" value="KUN35807.1"/>
    <property type="molecule type" value="Genomic_DNA"/>
</dbReference>
<organism evidence="1 2">
    <name type="scientific">Streptomyces longwoodensis</name>
    <dbReference type="NCBI Taxonomy" id="68231"/>
    <lineage>
        <taxon>Bacteria</taxon>
        <taxon>Bacillati</taxon>
        <taxon>Actinomycetota</taxon>
        <taxon>Actinomycetes</taxon>
        <taxon>Kitasatosporales</taxon>
        <taxon>Streptomycetaceae</taxon>
        <taxon>Streptomyces</taxon>
    </lineage>
</organism>
<dbReference type="Proteomes" id="UP000053271">
    <property type="component" value="Unassembled WGS sequence"/>
</dbReference>
<reference evidence="1 2" key="1">
    <citation type="submission" date="2015-10" db="EMBL/GenBank/DDBJ databases">
        <title>Draft genome sequence of Streptomyces longwoodensis DSM 41677, type strain for the species Streptomyces longwoodensis.</title>
        <authorList>
            <person name="Ruckert C."/>
            <person name="Winkler A."/>
            <person name="Kalinowski J."/>
            <person name="Kampfer P."/>
            <person name="Glaeser S."/>
        </authorList>
    </citation>
    <scope>NUCLEOTIDE SEQUENCE [LARGE SCALE GENOMIC DNA]</scope>
    <source>
        <strain evidence="1 2">DSM 41677</strain>
    </source>
</reference>
<gene>
    <name evidence="1" type="ORF">AQJ30_24370</name>
</gene>
<protein>
    <submittedName>
        <fullName evidence="1">Uncharacterized protein</fullName>
    </submittedName>
</protein>
<proteinExistence type="predicted"/>
<evidence type="ECO:0000313" key="1">
    <source>
        <dbReference type="EMBL" id="KUN35807.1"/>
    </source>
</evidence>
<comment type="caution">
    <text evidence="1">The sequence shown here is derived from an EMBL/GenBank/DDBJ whole genome shotgun (WGS) entry which is preliminary data.</text>
</comment>